<dbReference type="EMBL" id="CP002808">
    <property type="protein sequence ID" value="AEG73446.1"/>
    <property type="molecule type" value="Genomic_DNA"/>
</dbReference>
<dbReference type="HOGENOM" id="CLU_098620_0_0_14"/>
<dbReference type="STRING" id="859194.MHF_1206"/>
<evidence type="ECO:0000313" key="2">
    <source>
        <dbReference type="EMBL" id="AEG73446.1"/>
    </source>
</evidence>
<dbReference type="KEGG" id="mhf:MHF_1206"/>
<reference key="2">
    <citation type="submission" date="2011-05" db="EMBL/GenBank/DDBJ databases">
        <title>The Genome of Mycoplasma haemofelis Strain Ohio2, a pathogenic hemoplasma of the cat.</title>
        <authorList>
            <person name="Santos A.P."/>
            <person name="Guimaraes A.M.S."/>
            <person name="SanMiguel P.J."/>
            <person name="Martin S.W."/>
            <person name="Messick J.B."/>
        </authorList>
    </citation>
    <scope>NUCLEOTIDE SEQUENCE</scope>
    <source>
        <strain>Ohio2</strain>
    </source>
</reference>
<feature type="compositionally biased region" description="Basic and acidic residues" evidence="1">
    <location>
        <begin position="194"/>
        <end position="217"/>
    </location>
</feature>
<feature type="region of interest" description="Disordered" evidence="1">
    <location>
        <begin position="194"/>
        <end position="221"/>
    </location>
</feature>
<sequence>MYLFEKLSSPFQNLNNCRPNMALSTAAKSAIGLGTVGGVAGSAIGANYLLSKDPSIPELIKSKNPEKRLLDKNSSAEAWKAAWKTYREANNSKEKDIWSIEGWKKESSVADAEAPEAFRKGCASRIEGSYKLYDEVISYCTRKTTLADLISDDSGRRLLVKTDKGDTPEWKAVWSAYKKVNTTQSKDKDEWKLDNWESDSKKEEASGAFMDKCKTNSETEGYDPNTPLYQQLLKYCTVEISK</sequence>
<dbReference type="AlphaFoldDB" id="F6FJU1"/>
<name>F6FJU1_MYCHI</name>
<evidence type="ECO:0000313" key="3">
    <source>
        <dbReference type="Proteomes" id="UP000007952"/>
    </source>
</evidence>
<gene>
    <name evidence="2" type="ordered locus">MHF_1206</name>
</gene>
<organism evidence="2 3">
    <name type="scientific">Mycoplasma haemofelis (strain Ohio2)</name>
    <dbReference type="NCBI Taxonomy" id="859194"/>
    <lineage>
        <taxon>Bacteria</taxon>
        <taxon>Bacillati</taxon>
        <taxon>Mycoplasmatota</taxon>
        <taxon>Mollicutes</taxon>
        <taxon>Mycoplasmataceae</taxon>
        <taxon>Mycoplasma</taxon>
    </lineage>
</organism>
<dbReference type="Proteomes" id="UP000007952">
    <property type="component" value="Chromosome"/>
</dbReference>
<proteinExistence type="predicted"/>
<protein>
    <submittedName>
        <fullName evidence="2">Uncharacterized protein</fullName>
    </submittedName>
</protein>
<evidence type="ECO:0000256" key="1">
    <source>
        <dbReference type="SAM" id="MobiDB-lite"/>
    </source>
</evidence>
<reference evidence="2 3" key="1">
    <citation type="journal article" date="2011" name="J. Bacteriol.">
        <title>Complete genome sequences of two hemotropic Mycoplasmas, Mycoplasma haemofelis strain Ohio2 and Mycoplasma suis strain Illinois.</title>
        <authorList>
            <person name="Messick J.B."/>
            <person name="Santos A.P."/>
            <person name="Guimaraes A.M."/>
        </authorList>
    </citation>
    <scope>NUCLEOTIDE SEQUENCE [LARGE SCALE GENOMIC DNA]</scope>
    <source>
        <strain evidence="2 3">Ohio2</strain>
    </source>
</reference>
<accession>F6FJU1</accession>